<sequence>MTPEIEVCGARRARWQETPPLVAARMPCALPAGHDGPHQDALAATWADLPAALVDEVAVVVTADAVRCAFAAVDDGGVR</sequence>
<evidence type="ECO:0000313" key="1">
    <source>
        <dbReference type="EMBL" id="MBB1246325.1"/>
    </source>
</evidence>
<comment type="caution">
    <text evidence="1">The sequence shown here is derived from an EMBL/GenBank/DDBJ whole genome shotgun (WGS) entry which is preliminary data.</text>
</comment>
<name>A0ABR6ELU6_9ACTN</name>
<dbReference type="RefSeq" id="WP_182857594.1">
    <property type="nucleotide sequence ID" value="NZ_WMLF01000459.1"/>
</dbReference>
<dbReference type="Proteomes" id="UP000766698">
    <property type="component" value="Unassembled WGS sequence"/>
</dbReference>
<keyword evidence="2" id="KW-1185">Reference proteome</keyword>
<evidence type="ECO:0000313" key="2">
    <source>
        <dbReference type="Proteomes" id="UP000766698"/>
    </source>
</evidence>
<protein>
    <submittedName>
        <fullName evidence="1">Uncharacterized protein</fullName>
    </submittedName>
</protein>
<reference evidence="2" key="1">
    <citation type="journal article" date="2020" name="Syst. Appl. Microbiol.">
        <title>Streptomyces alkaliterrae sp. nov., isolated from an alkaline soil, and emended descriptions of Streptomyces alkaliphilus, Streptomyces calidiresistens and Streptomyces durbertensis.</title>
        <authorList>
            <person name="Swiecimska M."/>
            <person name="Golinska P."/>
            <person name="Nouioui I."/>
            <person name="Wypij M."/>
            <person name="Rai M."/>
            <person name="Sangal V."/>
            <person name="Goodfellow M."/>
        </authorList>
    </citation>
    <scope>NUCLEOTIDE SEQUENCE [LARGE SCALE GENOMIC DNA]</scope>
    <source>
        <strain evidence="2">DSM 104538</strain>
    </source>
</reference>
<accession>A0ABR6ELU6</accession>
<dbReference type="EMBL" id="WMLF01000459">
    <property type="protein sequence ID" value="MBB1246325.1"/>
    <property type="molecule type" value="Genomic_DNA"/>
</dbReference>
<gene>
    <name evidence="1" type="ORF">GL263_22605</name>
</gene>
<organism evidence="1 2">
    <name type="scientific">Streptomyces durbertensis</name>
    <dbReference type="NCBI Taxonomy" id="2448886"/>
    <lineage>
        <taxon>Bacteria</taxon>
        <taxon>Bacillati</taxon>
        <taxon>Actinomycetota</taxon>
        <taxon>Actinomycetes</taxon>
        <taxon>Kitasatosporales</taxon>
        <taxon>Streptomycetaceae</taxon>
        <taxon>Streptomyces</taxon>
    </lineage>
</organism>
<proteinExistence type="predicted"/>